<dbReference type="Gene3D" id="1.10.274.10">
    <property type="entry name" value="PtsI, HPr-binding domain"/>
    <property type="match status" value="1"/>
</dbReference>
<dbReference type="Proteomes" id="UP001165368">
    <property type="component" value="Unassembled WGS sequence"/>
</dbReference>
<dbReference type="InterPro" id="IPR015813">
    <property type="entry name" value="Pyrv/PenolPyrv_kinase-like_dom"/>
</dbReference>
<keyword evidence="12 17" id="KW-0598">Phosphotransferase system</keyword>
<comment type="caution">
    <text evidence="21">The sequence shown here is derived from an EMBL/GenBank/DDBJ whole genome shotgun (WGS) entry which is preliminary data.</text>
</comment>
<dbReference type="InterPro" id="IPR036637">
    <property type="entry name" value="Phosphohistidine_dom_sf"/>
</dbReference>
<name>A0ABS9LC71_9MICC</name>
<dbReference type="InterPro" id="IPR000121">
    <property type="entry name" value="PEP_util_C"/>
</dbReference>
<dbReference type="EMBL" id="JAKLTQ010000022">
    <property type="protein sequence ID" value="MCG2624266.1"/>
    <property type="molecule type" value="Genomic_DNA"/>
</dbReference>
<evidence type="ECO:0000256" key="9">
    <source>
        <dbReference type="ARBA" id="ARBA00022490"/>
    </source>
</evidence>
<evidence type="ECO:0000256" key="13">
    <source>
        <dbReference type="ARBA" id="ARBA00022723"/>
    </source>
</evidence>
<accession>A0ABS9LC71</accession>
<keyword evidence="13 17" id="KW-0479">Metal-binding</keyword>
<evidence type="ECO:0000259" key="20">
    <source>
        <dbReference type="Pfam" id="PF05524"/>
    </source>
</evidence>
<keyword evidence="11 17" id="KW-0808">Transferase</keyword>
<feature type="domain" description="PEP-utilising enzyme C-terminal" evidence="19">
    <location>
        <begin position="253"/>
        <end position="526"/>
    </location>
</feature>
<evidence type="ECO:0000313" key="21">
    <source>
        <dbReference type="EMBL" id="MCG2624266.1"/>
    </source>
</evidence>
<dbReference type="PIRSF" id="PIRSF000732">
    <property type="entry name" value="PTS_enzyme_I"/>
    <property type="match status" value="1"/>
</dbReference>
<dbReference type="GO" id="GO:0008965">
    <property type="term" value="F:phosphoenolpyruvate-protein phosphotransferase activity"/>
    <property type="evidence" value="ECO:0007669"/>
    <property type="project" value="UniProtKB-EC"/>
</dbReference>
<dbReference type="Gene3D" id="3.50.30.10">
    <property type="entry name" value="Phosphohistidine domain"/>
    <property type="match status" value="1"/>
</dbReference>
<comment type="catalytic activity">
    <reaction evidence="1 17">
        <text>L-histidyl-[protein] + phosphoenolpyruvate = N(pros)-phospho-L-histidyl-[protein] + pyruvate</text>
        <dbReference type="Rhea" id="RHEA:23880"/>
        <dbReference type="Rhea" id="RHEA-COMP:9745"/>
        <dbReference type="Rhea" id="RHEA-COMP:9746"/>
        <dbReference type="ChEBI" id="CHEBI:15361"/>
        <dbReference type="ChEBI" id="CHEBI:29979"/>
        <dbReference type="ChEBI" id="CHEBI:58702"/>
        <dbReference type="ChEBI" id="CHEBI:64837"/>
        <dbReference type="EC" id="2.7.3.9"/>
    </reaction>
</comment>
<evidence type="ECO:0000256" key="12">
    <source>
        <dbReference type="ARBA" id="ARBA00022683"/>
    </source>
</evidence>
<dbReference type="Gene3D" id="3.20.20.60">
    <property type="entry name" value="Phosphoenolpyruvate-binding domains"/>
    <property type="match status" value="1"/>
</dbReference>
<evidence type="ECO:0000256" key="5">
    <source>
        <dbReference type="ARBA" id="ARBA00007837"/>
    </source>
</evidence>
<evidence type="ECO:0000256" key="2">
    <source>
        <dbReference type="ARBA" id="ARBA00001946"/>
    </source>
</evidence>
<evidence type="ECO:0000313" key="22">
    <source>
        <dbReference type="Proteomes" id="UP001165368"/>
    </source>
</evidence>
<keyword evidence="14 17" id="KW-0418">Kinase</keyword>
<keyword evidence="15 17" id="KW-0460">Magnesium</keyword>
<evidence type="ECO:0000259" key="18">
    <source>
        <dbReference type="Pfam" id="PF00391"/>
    </source>
</evidence>
<dbReference type="RefSeq" id="WP_237825981.1">
    <property type="nucleotide sequence ID" value="NZ_JAKLTQ010000022.1"/>
</dbReference>
<comment type="function">
    <text evidence="3 17">General (non sugar-specific) component of the phosphoenolpyruvate-dependent sugar phosphotransferase system (sugar PTS). This major carbohydrate active-transport system catalyzes the phosphorylation of incoming sugar substrates concomitantly with their translocation across the cell membrane. Enzyme I transfers the phosphoryl group from phosphoenolpyruvate (PEP) to the phosphoryl carrier protein (HPr).</text>
</comment>
<dbReference type="InterPro" id="IPR008731">
    <property type="entry name" value="PTS_EIN"/>
</dbReference>
<dbReference type="PANTHER" id="PTHR46244">
    <property type="entry name" value="PHOSPHOENOLPYRUVATE-PROTEIN PHOSPHOTRANSFERASE"/>
    <property type="match status" value="1"/>
</dbReference>
<dbReference type="InterPro" id="IPR006318">
    <property type="entry name" value="PTS_EI-like"/>
</dbReference>
<sequence>MTSITGVGVSAGRVIGPVMQMPPAVAEPAADSRIPDAATAEAETERIKAAAKAVQALLKARAETAHGDAAEVLKATALMAADPMLIKSAAKLLAAGRSAERAVWDAGGQVADQLKALGGYMAERAADVLDVRARIVAELRGDPAPGIPDSAGPIILAAEDLAPADTATLDPDRVIALVTAGGGPQSHTAIIARALGLPAVVAATGATELEEGLEVYVDGAAGLVITDPGEAERTAAADYAARATLPPFDGSGTTADGHRVPLLANVGGGEEAAVAAAAGAEGVGLLRTEFCFLNRSEEPTIPEQVAAYKAVFEAFPGKKVVVRTLDAGADKPLPFLTDATEPNPALGVRGYRTDWTTPGVLERQLQAIAQAAAESTAVVWVMAPMIATAEEAGHFAGLCSAAGLDTSGVMVEVPSAALTAGSILKRVEFASLGTNDLTQYTMAADRQLGPLAALNDPWQPAVLRLVQATVDGARLGGTGQAPKPVGVCGESAADPALGVVLVGLGVSTLSMTARALPGVAAVLRSVTLDQARDLAGLALSADTAAEARAAVRSKLPVLDTLGL</sequence>
<keyword evidence="22" id="KW-1185">Reference proteome</keyword>
<dbReference type="InterPro" id="IPR050499">
    <property type="entry name" value="PEP-utilizing_PTS_enzyme"/>
</dbReference>
<evidence type="ECO:0000256" key="11">
    <source>
        <dbReference type="ARBA" id="ARBA00022679"/>
    </source>
</evidence>
<keyword evidence="10 17" id="KW-0762">Sugar transport</keyword>
<evidence type="ECO:0000256" key="8">
    <source>
        <dbReference type="ARBA" id="ARBA00022448"/>
    </source>
</evidence>
<dbReference type="NCBIfam" id="TIGR01417">
    <property type="entry name" value="PTS_I_fam"/>
    <property type="match status" value="1"/>
</dbReference>
<evidence type="ECO:0000256" key="4">
    <source>
        <dbReference type="ARBA" id="ARBA00004496"/>
    </source>
</evidence>
<evidence type="ECO:0000256" key="1">
    <source>
        <dbReference type="ARBA" id="ARBA00000683"/>
    </source>
</evidence>
<dbReference type="PANTHER" id="PTHR46244:SF3">
    <property type="entry name" value="PHOSPHOENOLPYRUVATE-PROTEIN PHOSPHOTRANSFERASE"/>
    <property type="match status" value="1"/>
</dbReference>
<evidence type="ECO:0000256" key="17">
    <source>
        <dbReference type="PIRNR" id="PIRNR000732"/>
    </source>
</evidence>
<protein>
    <recommendedName>
        <fullName evidence="7 17">Phosphoenolpyruvate-protein phosphotransferase</fullName>
        <ecNumber evidence="6 17">2.7.3.9</ecNumber>
    </recommendedName>
    <alternativeName>
        <fullName evidence="16 17">Phosphotransferase system, enzyme I</fullName>
    </alternativeName>
</protein>
<dbReference type="SUPFAM" id="SSF47831">
    <property type="entry name" value="Enzyme I of the PEP:sugar phosphotransferase system HPr-binding (sub)domain"/>
    <property type="match status" value="1"/>
</dbReference>
<dbReference type="InterPro" id="IPR008279">
    <property type="entry name" value="PEP-util_enz_mobile_dom"/>
</dbReference>
<organism evidence="21 22">
    <name type="scientific">Arthrobacter hankyongi</name>
    <dbReference type="NCBI Taxonomy" id="2904801"/>
    <lineage>
        <taxon>Bacteria</taxon>
        <taxon>Bacillati</taxon>
        <taxon>Actinomycetota</taxon>
        <taxon>Actinomycetes</taxon>
        <taxon>Micrococcales</taxon>
        <taxon>Micrococcaceae</taxon>
        <taxon>Arthrobacter</taxon>
    </lineage>
</organism>
<gene>
    <name evidence="21" type="primary">ptsP</name>
    <name evidence="21" type="ORF">LVY72_20460</name>
</gene>
<dbReference type="Pfam" id="PF02896">
    <property type="entry name" value="PEP-utilizers_C"/>
    <property type="match status" value="1"/>
</dbReference>
<evidence type="ECO:0000256" key="6">
    <source>
        <dbReference type="ARBA" id="ARBA00012232"/>
    </source>
</evidence>
<dbReference type="InterPro" id="IPR036618">
    <property type="entry name" value="PtsI_HPr-bd_sf"/>
</dbReference>
<evidence type="ECO:0000256" key="14">
    <source>
        <dbReference type="ARBA" id="ARBA00022777"/>
    </source>
</evidence>
<evidence type="ECO:0000256" key="10">
    <source>
        <dbReference type="ARBA" id="ARBA00022597"/>
    </source>
</evidence>
<dbReference type="Pfam" id="PF00391">
    <property type="entry name" value="PEP-utilizers"/>
    <property type="match status" value="1"/>
</dbReference>
<feature type="domain" description="PEP-utilising enzyme mobile" evidence="18">
    <location>
        <begin position="154"/>
        <end position="222"/>
    </location>
</feature>
<comment type="similarity">
    <text evidence="5 17">Belongs to the PEP-utilizing enzyme family.</text>
</comment>
<dbReference type="Pfam" id="PF05524">
    <property type="entry name" value="PEP-utilisers_N"/>
    <property type="match status" value="1"/>
</dbReference>
<dbReference type="SUPFAM" id="SSF52009">
    <property type="entry name" value="Phosphohistidine domain"/>
    <property type="match status" value="1"/>
</dbReference>
<dbReference type="PRINTS" id="PR01736">
    <property type="entry name" value="PHPHTRNFRASE"/>
</dbReference>
<feature type="domain" description="Phosphotransferase system enzyme I N-terminal" evidence="20">
    <location>
        <begin position="5"/>
        <end position="124"/>
    </location>
</feature>
<evidence type="ECO:0000256" key="3">
    <source>
        <dbReference type="ARBA" id="ARBA00002728"/>
    </source>
</evidence>
<evidence type="ECO:0000256" key="7">
    <source>
        <dbReference type="ARBA" id="ARBA00016544"/>
    </source>
</evidence>
<proteinExistence type="inferred from homology"/>
<dbReference type="EC" id="2.7.3.9" evidence="6 17"/>
<comment type="cofactor">
    <cofactor evidence="2 17">
        <name>Mg(2+)</name>
        <dbReference type="ChEBI" id="CHEBI:18420"/>
    </cofactor>
</comment>
<evidence type="ECO:0000256" key="15">
    <source>
        <dbReference type="ARBA" id="ARBA00022842"/>
    </source>
</evidence>
<evidence type="ECO:0000259" key="19">
    <source>
        <dbReference type="Pfam" id="PF02896"/>
    </source>
</evidence>
<reference evidence="21" key="1">
    <citation type="submission" date="2022-01" db="EMBL/GenBank/DDBJ databases">
        <authorList>
            <person name="Jo J.-H."/>
            <person name="Im W.-T."/>
        </authorList>
    </citation>
    <scope>NUCLEOTIDE SEQUENCE</scope>
    <source>
        <strain evidence="21">I2-34</strain>
    </source>
</reference>
<dbReference type="SUPFAM" id="SSF51621">
    <property type="entry name" value="Phosphoenolpyruvate/pyruvate domain"/>
    <property type="match status" value="1"/>
</dbReference>
<keyword evidence="9 17" id="KW-0963">Cytoplasm</keyword>
<dbReference type="InterPro" id="IPR040442">
    <property type="entry name" value="Pyrv_kinase-like_dom_sf"/>
</dbReference>
<keyword evidence="8 17" id="KW-0813">Transport</keyword>
<comment type="subcellular location">
    <subcellularLocation>
        <location evidence="4 17">Cytoplasm</location>
    </subcellularLocation>
</comment>
<dbReference type="InterPro" id="IPR024692">
    <property type="entry name" value="PTS_EI"/>
</dbReference>
<evidence type="ECO:0000256" key="16">
    <source>
        <dbReference type="ARBA" id="ARBA00033235"/>
    </source>
</evidence>